<dbReference type="Proteomes" id="UP000709295">
    <property type="component" value="Unassembled WGS sequence"/>
</dbReference>
<dbReference type="InterPro" id="IPR025789">
    <property type="entry name" value="DOT1_dom"/>
</dbReference>
<accession>A0A8J5IXZ8</accession>
<protein>
    <recommendedName>
        <fullName evidence="1">DOT1 domain-containing protein</fullName>
    </recommendedName>
</protein>
<evidence type="ECO:0000313" key="2">
    <source>
        <dbReference type="EMBL" id="KAG6953291.1"/>
    </source>
</evidence>
<gene>
    <name evidence="2" type="ORF">JG688_00012900</name>
</gene>
<reference evidence="2" key="1">
    <citation type="submission" date="2021-01" db="EMBL/GenBank/DDBJ databases">
        <title>Phytophthora aleatoria, a newly-described species from Pinus radiata is distinct from Phytophthora cactorum isolates based on comparative genomics.</title>
        <authorList>
            <person name="Mcdougal R."/>
            <person name="Panda P."/>
            <person name="Williams N."/>
            <person name="Studholme D.J."/>
        </authorList>
    </citation>
    <scope>NUCLEOTIDE SEQUENCE</scope>
    <source>
        <strain evidence="2">NZFS 4037</strain>
    </source>
</reference>
<sequence length="376" mass="41899">MPGITFLEEEYKQLVQLARAYTDQGVHVAWNQVANMMHRWKRRPKELEQRLNSLKRTFGKDLAAFPPSFFATVQGTRGRRSRLVQRIRRPAPVSCGEREMLCLAATNSTVPQLTTELSYQPADTREAGMIPSRHDLSESTIAVASMNMLMVGEEESLLTGKVSVDIPCSMVESVSEPLPCIHVNNQEHTKILSPCSAARVIWTTFESISRNIVAYPSSAPRLNAGELLPTAVSKLVSAISSINRITQDDSFLDIGFGVGNVLAQFALETAIGASIGIELFPADVRHLDISMITPFASATIVFANNVRYEPTTNNHIYDEVFFMVKAWIAVLTSEVCSRHNGACAKDFCCRWELKPVLLVCVSWPKQTNLYIYTERI</sequence>
<dbReference type="EMBL" id="JAENGY010001037">
    <property type="protein sequence ID" value="KAG6953291.1"/>
    <property type="molecule type" value="Genomic_DNA"/>
</dbReference>
<dbReference type="GO" id="GO:0031151">
    <property type="term" value="F:histone H3K79 methyltransferase activity"/>
    <property type="evidence" value="ECO:0007669"/>
    <property type="project" value="InterPro"/>
</dbReference>
<evidence type="ECO:0000259" key="1">
    <source>
        <dbReference type="Pfam" id="PF08123"/>
    </source>
</evidence>
<evidence type="ECO:0000313" key="3">
    <source>
        <dbReference type="Proteomes" id="UP000709295"/>
    </source>
</evidence>
<comment type="caution">
    <text evidence="2">The sequence shown here is derived from an EMBL/GenBank/DDBJ whole genome shotgun (WGS) entry which is preliminary data.</text>
</comment>
<name>A0A8J5IXZ8_9STRA</name>
<proteinExistence type="predicted"/>
<feature type="domain" description="DOT1" evidence="1">
    <location>
        <begin position="225"/>
        <end position="280"/>
    </location>
</feature>
<dbReference type="Pfam" id="PF08123">
    <property type="entry name" value="DOT1"/>
    <property type="match status" value="1"/>
</dbReference>
<dbReference type="AlphaFoldDB" id="A0A8J5IXZ8"/>
<keyword evidence="3" id="KW-1185">Reference proteome</keyword>
<organism evidence="2 3">
    <name type="scientific">Phytophthora aleatoria</name>
    <dbReference type="NCBI Taxonomy" id="2496075"/>
    <lineage>
        <taxon>Eukaryota</taxon>
        <taxon>Sar</taxon>
        <taxon>Stramenopiles</taxon>
        <taxon>Oomycota</taxon>
        <taxon>Peronosporomycetes</taxon>
        <taxon>Peronosporales</taxon>
        <taxon>Peronosporaceae</taxon>
        <taxon>Phytophthora</taxon>
    </lineage>
</organism>